<name>A0AAU4K1X7_9NOCA</name>
<feature type="region of interest" description="Disordered" evidence="1">
    <location>
        <begin position="347"/>
        <end position="388"/>
    </location>
</feature>
<gene>
    <name evidence="2" type="ORF">OG579_20430</name>
</gene>
<evidence type="ECO:0000313" key="3">
    <source>
        <dbReference type="Proteomes" id="UP001432128"/>
    </source>
</evidence>
<proteinExistence type="predicted"/>
<organism evidence="2 3">
    <name type="scientific">Williamsia herbipolensis</name>
    <dbReference type="NCBI Taxonomy" id="1603258"/>
    <lineage>
        <taxon>Bacteria</taxon>
        <taxon>Bacillati</taxon>
        <taxon>Actinomycetota</taxon>
        <taxon>Actinomycetes</taxon>
        <taxon>Mycobacteriales</taxon>
        <taxon>Nocardiaceae</taxon>
        <taxon>Williamsia</taxon>
    </lineage>
</organism>
<keyword evidence="2" id="KW-0067">ATP-binding</keyword>
<dbReference type="AlphaFoldDB" id="A0AAU4K1X7"/>
<reference evidence="2 3" key="1">
    <citation type="submission" date="2022-10" db="EMBL/GenBank/DDBJ databases">
        <title>The complete genomes of actinobacterial strains from the NBC collection.</title>
        <authorList>
            <person name="Joergensen T.S."/>
            <person name="Alvarez Arevalo M."/>
            <person name="Sterndorff E.B."/>
            <person name="Faurdal D."/>
            <person name="Vuksanovic O."/>
            <person name="Mourched A.-S."/>
            <person name="Charusanti P."/>
            <person name="Shaw S."/>
            <person name="Blin K."/>
            <person name="Weber T."/>
        </authorList>
    </citation>
    <scope>NUCLEOTIDE SEQUENCE [LARGE SCALE GENOMIC DNA]</scope>
    <source>
        <strain evidence="2 3">NBC_00319</strain>
    </source>
</reference>
<feature type="compositionally biased region" description="Polar residues" evidence="1">
    <location>
        <begin position="356"/>
        <end position="369"/>
    </location>
</feature>
<dbReference type="InterPro" id="IPR027417">
    <property type="entry name" value="P-loop_NTPase"/>
</dbReference>
<protein>
    <submittedName>
        <fullName evidence="2">Helicase RepA family protein</fullName>
    </submittedName>
</protein>
<keyword evidence="2" id="KW-0547">Nucleotide-binding</keyword>
<keyword evidence="2" id="KW-0347">Helicase</keyword>
<dbReference type="GO" id="GO:0004386">
    <property type="term" value="F:helicase activity"/>
    <property type="evidence" value="ECO:0007669"/>
    <property type="project" value="UniProtKB-KW"/>
</dbReference>
<evidence type="ECO:0000256" key="1">
    <source>
        <dbReference type="SAM" id="MobiDB-lite"/>
    </source>
</evidence>
<dbReference type="Gene3D" id="3.40.50.300">
    <property type="entry name" value="P-loop containing nucleotide triphosphate hydrolases"/>
    <property type="match status" value="1"/>
</dbReference>
<sequence>MTIALTPPFAYGTEYDENGFEVETVPVTPSVLDVIDLIAGDDLDAMEFPDLEWAVRGVVPEGFGLIVAPPKAGKSWLVAGIGLACATGGVALGHIPVEQRPVLYMALEDGRRRLQSRYRTLLQGAPIPAEMVSVTDLKLQDVTEVIAAFCERNAGRKPLVVLDTLGKVKPAKKANADSYQADYAIGSALKRVIDAHPGSTLLAVHHTRKAESEDFVDAVSGTHGIAGSADFILVLSRKRQSQDAVLAITGRDVAETEVALVTDGGAWSLTSSSLTQATEDAVIRRERSGKSDRTIRALEYVKSRPTTRPPELAAWLDINIDDAGRYLRRMYDDGLIDKQSRGLYRPVSEASEVSERFTTSDAHTLSDSTDGALELPLNSEKDTSDASDTNCCARCDCPMTFPDDIANGSHIECT</sequence>
<accession>A0AAU4K1X7</accession>
<keyword evidence="2" id="KW-0378">Hydrolase</keyword>
<dbReference type="Pfam" id="PF13481">
    <property type="entry name" value="AAA_25"/>
    <property type="match status" value="1"/>
</dbReference>
<dbReference type="KEGG" id="whr:OG579_20430"/>
<dbReference type="Proteomes" id="UP001432128">
    <property type="component" value="Chromosome"/>
</dbReference>
<evidence type="ECO:0000313" key="2">
    <source>
        <dbReference type="EMBL" id="WUM20024.1"/>
    </source>
</evidence>
<dbReference type="SUPFAM" id="SSF52540">
    <property type="entry name" value="P-loop containing nucleoside triphosphate hydrolases"/>
    <property type="match status" value="1"/>
</dbReference>
<dbReference type="EMBL" id="CP108021">
    <property type="protein sequence ID" value="WUM20024.1"/>
    <property type="molecule type" value="Genomic_DNA"/>
</dbReference>
<keyword evidence="3" id="KW-1185">Reference proteome</keyword>
<dbReference type="RefSeq" id="WP_328857444.1">
    <property type="nucleotide sequence ID" value="NZ_CP108021.1"/>
</dbReference>